<evidence type="ECO:0000256" key="7">
    <source>
        <dbReference type="ARBA" id="ARBA00022676"/>
    </source>
</evidence>
<dbReference type="GO" id="GO:0005829">
    <property type="term" value="C:cytosol"/>
    <property type="evidence" value="ECO:0007669"/>
    <property type="project" value="TreeGrafter"/>
</dbReference>
<dbReference type="PANTHER" id="PTHR43340">
    <property type="entry name" value="HYPOXANTHINE-GUANINE PHOSPHORIBOSYLTRANSFERASE"/>
    <property type="match status" value="1"/>
</dbReference>
<comment type="catalytic activity">
    <reaction evidence="14">
        <text>IMP + diphosphate = hypoxanthine + 5-phospho-alpha-D-ribose 1-diphosphate</text>
        <dbReference type="Rhea" id="RHEA:17973"/>
        <dbReference type="ChEBI" id="CHEBI:17368"/>
        <dbReference type="ChEBI" id="CHEBI:33019"/>
        <dbReference type="ChEBI" id="CHEBI:58017"/>
        <dbReference type="ChEBI" id="CHEBI:58053"/>
        <dbReference type="EC" id="2.4.2.8"/>
    </reaction>
    <physiologicalReaction direction="right-to-left" evidence="14">
        <dbReference type="Rhea" id="RHEA:17975"/>
    </physiologicalReaction>
</comment>
<dbReference type="OrthoDB" id="9802824at2"/>
<evidence type="ECO:0000256" key="8">
    <source>
        <dbReference type="ARBA" id="ARBA00022679"/>
    </source>
</evidence>
<sequence length="192" mass="21241">MTIILAVKPPFELKRLYSREEISEVVRRLSAQISRDFAGKDPLVVGVLKGSVIFLSDLVRELSIPTEIDFIGTSSYGNGTTSTGQIKITAEPTARLAGRHILIIEDIVDTGLCIEAIMKYFSKHKPASISICALMDKPARHQVRVKIAYSGFTIPDKFVVGYGLDFSQHYRHLPEIFTMEEAPDAGQLASDD</sequence>
<comment type="pathway">
    <text evidence="4">Purine metabolism; GMP biosynthesis via salvage pathway; GMP from guanine: step 1/1.</text>
</comment>
<comment type="pathway">
    <text evidence="3 15">Purine metabolism; IMP biosynthesis via salvage pathway; IMP from hypoxanthine: step 1/1.</text>
</comment>
<dbReference type="GO" id="GO:0004422">
    <property type="term" value="F:hypoxanthine phosphoribosyltransferase activity"/>
    <property type="evidence" value="ECO:0007669"/>
    <property type="project" value="InterPro"/>
</dbReference>
<accession>A0A2P5P9A8</accession>
<evidence type="ECO:0000256" key="13">
    <source>
        <dbReference type="ARBA" id="ARBA00048811"/>
    </source>
</evidence>
<dbReference type="InterPro" id="IPR050408">
    <property type="entry name" value="HGPRT"/>
</dbReference>
<dbReference type="Proteomes" id="UP000235653">
    <property type="component" value="Unassembled WGS sequence"/>
</dbReference>
<evidence type="ECO:0000256" key="4">
    <source>
        <dbReference type="ARBA" id="ARBA00004676"/>
    </source>
</evidence>
<dbReference type="AlphaFoldDB" id="A0A2P5P9A8"/>
<evidence type="ECO:0000256" key="12">
    <source>
        <dbReference type="ARBA" id="ARBA00022842"/>
    </source>
</evidence>
<dbReference type="GO" id="GO:0006178">
    <property type="term" value="P:guanine salvage"/>
    <property type="evidence" value="ECO:0007669"/>
    <property type="project" value="TreeGrafter"/>
</dbReference>
<evidence type="ECO:0000259" key="16">
    <source>
        <dbReference type="Pfam" id="PF00156"/>
    </source>
</evidence>
<comment type="cofactor">
    <cofactor evidence="1 15">
        <name>Mg(2+)</name>
        <dbReference type="ChEBI" id="CHEBI:18420"/>
    </cofactor>
</comment>
<keyword evidence="11 15" id="KW-0547">Nucleotide-binding</keyword>
<keyword evidence="18" id="KW-1185">Reference proteome</keyword>
<proteinExistence type="inferred from homology"/>
<evidence type="ECO:0000256" key="10">
    <source>
        <dbReference type="ARBA" id="ARBA00022726"/>
    </source>
</evidence>
<keyword evidence="12 15" id="KW-0460">Magnesium</keyword>
<dbReference type="GO" id="GO:0032263">
    <property type="term" value="P:GMP salvage"/>
    <property type="evidence" value="ECO:0007669"/>
    <property type="project" value="TreeGrafter"/>
</dbReference>
<evidence type="ECO:0000256" key="1">
    <source>
        <dbReference type="ARBA" id="ARBA00001946"/>
    </source>
</evidence>
<evidence type="ECO:0000256" key="3">
    <source>
        <dbReference type="ARBA" id="ARBA00004669"/>
    </source>
</evidence>
<keyword evidence="7 15" id="KW-0328">Glycosyltransferase</keyword>
<evidence type="ECO:0000256" key="5">
    <source>
        <dbReference type="ARBA" id="ARBA00008391"/>
    </source>
</evidence>
<dbReference type="GO" id="GO:0000166">
    <property type="term" value="F:nucleotide binding"/>
    <property type="evidence" value="ECO:0007669"/>
    <property type="project" value="UniProtKB-KW"/>
</dbReference>
<protein>
    <recommendedName>
        <fullName evidence="15">Hypoxanthine phosphoribosyltransferase</fullName>
        <ecNumber evidence="15">2.4.2.8</ecNumber>
    </recommendedName>
</protein>
<evidence type="ECO:0000313" key="17">
    <source>
        <dbReference type="EMBL" id="PPD58855.1"/>
    </source>
</evidence>
<feature type="domain" description="Phosphoribosyltransferase" evidence="16">
    <location>
        <begin position="15"/>
        <end position="166"/>
    </location>
</feature>
<dbReference type="FunFam" id="3.40.50.2020:FF:000006">
    <property type="entry name" value="Hypoxanthine phosphoribosyltransferase"/>
    <property type="match status" value="1"/>
</dbReference>
<dbReference type="SUPFAM" id="SSF53271">
    <property type="entry name" value="PRTase-like"/>
    <property type="match status" value="1"/>
</dbReference>
<dbReference type="NCBIfam" id="TIGR01203">
    <property type="entry name" value="HGPRTase"/>
    <property type="match status" value="1"/>
</dbReference>
<dbReference type="GO" id="GO:0052657">
    <property type="term" value="F:guanine phosphoribosyltransferase activity"/>
    <property type="evidence" value="ECO:0007669"/>
    <property type="project" value="UniProtKB-ARBA"/>
</dbReference>
<evidence type="ECO:0000256" key="14">
    <source>
        <dbReference type="ARBA" id="ARBA00049402"/>
    </source>
</evidence>
<evidence type="ECO:0000256" key="2">
    <source>
        <dbReference type="ARBA" id="ARBA00004496"/>
    </source>
</evidence>
<keyword evidence="10 15" id="KW-0660">Purine salvage</keyword>
<evidence type="ECO:0000256" key="6">
    <source>
        <dbReference type="ARBA" id="ARBA00022490"/>
    </source>
</evidence>
<dbReference type="CDD" id="cd06223">
    <property type="entry name" value="PRTases_typeI"/>
    <property type="match status" value="1"/>
</dbReference>
<comment type="catalytic activity">
    <reaction evidence="13">
        <text>GMP + diphosphate = guanine + 5-phospho-alpha-D-ribose 1-diphosphate</text>
        <dbReference type="Rhea" id="RHEA:25424"/>
        <dbReference type="ChEBI" id="CHEBI:16235"/>
        <dbReference type="ChEBI" id="CHEBI:33019"/>
        <dbReference type="ChEBI" id="CHEBI:58017"/>
        <dbReference type="ChEBI" id="CHEBI:58115"/>
        <dbReference type="EC" id="2.4.2.8"/>
    </reaction>
    <physiologicalReaction direction="right-to-left" evidence="13">
        <dbReference type="Rhea" id="RHEA:25426"/>
    </physiologicalReaction>
</comment>
<gene>
    <name evidence="17" type="primary">hpt</name>
    <name evidence="17" type="ORF">JP09_003040</name>
</gene>
<dbReference type="Pfam" id="PF00156">
    <property type="entry name" value="Pribosyltran"/>
    <property type="match status" value="1"/>
</dbReference>
<evidence type="ECO:0000256" key="11">
    <source>
        <dbReference type="ARBA" id="ARBA00022741"/>
    </source>
</evidence>
<name>A0A2P5P9A8_9CHLR</name>
<comment type="similarity">
    <text evidence="5 15">Belongs to the purine/pyrimidine phosphoribosyltransferase family.</text>
</comment>
<dbReference type="InterPro" id="IPR029057">
    <property type="entry name" value="PRTase-like"/>
</dbReference>
<dbReference type="GO" id="GO:0006166">
    <property type="term" value="P:purine ribonucleoside salvage"/>
    <property type="evidence" value="ECO:0007669"/>
    <property type="project" value="UniProtKB-KW"/>
</dbReference>
<dbReference type="UniPathway" id="UPA00591">
    <property type="reaction ID" value="UER00648"/>
</dbReference>
<dbReference type="InterPro" id="IPR000836">
    <property type="entry name" value="PRTase_dom"/>
</dbReference>
<keyword evidence="8 15" id="KW-0808">Transferase</keyword>
<comment type="caution">
    <text evidence="17">The sequence shown here is derived from an EMBL/GenBank/DDBJ whole genome shotgun (WGS) entry which is preliminary data.</text>
</comment>
<dbReference type="PANTHER" id="PTHR43340:SF1">
    <property type="entry name" value="HYPOXANTHINE PHOSPHORIBOSYLTRANSFERASE"/>
    <property type="match status" value="1"/>
</dbReference>
<dbReference type="EMBL" id="JQAN02000006">
    <property type="protein sequence ID" value="PPD58855.1"/>
    <property type="molecule type" value="Genomic_DNA"/>
</dbReference>
<keyword evidence="9 15" id="KW-0479">Metal-binding</keyword>
<dbReference type="Gene3D" id="3.40.50.2020">
    <property type="match status" value="1"/>
</dbReference>
<organism evidence="17 18">
    <name type="scientific">Dehalogenimonas etheniformans</name>
    <dbReference type="NCBI Taxonomy" id="1536648"/>
    <lineage>
        <taxon>Bacteria</taxon>
        <taxon>Bacillati</taxon>
        <taxon>Chloroflexota</taxon>
        <taxon>Dehalococcoidia</taxon>
        <taxon>Dehalococcoidales</taxon>
        <taxon>Dehalococcoidaceae</taxon>
        <taxon>Dehalogenimonas</taxon>
    </lineage>
</organism>
<keyword evidence="6 15" id="KW-0963">Cytoplasm</keyword>
<reference evidence="17 18" key="1">
    <citation type="journal article" date="2017" name="ISME J.">
        <title>Grape pomace compost harbors organohalide-respiring Dehalogenimonas species with novel reductive dehalogenase genes.</title>
        <authorList>
            <person name="Yang Y."/>
            <person name="Higgins S.A."/>
            <person name="Yan J."/>
            <person name="Simsir B."/>
            <person name="Chourey K."/>
            <person name="Iyer R."/>
            <person name="Hettich R.L."/>
            <person name="Baldwin B."/>
            <person name="Ogles D.M."/>
            <person name="Loffler F.E."/>
        </authorList>
    </citation>
    <scope>NUCLEOTIDE SEQUENCE [LARGE SCALE GENOMIC DNA]</scope>
    <source>
        <strain evidence="17 18">GP</strain>
    </source>
</reference>
<evidence type="ECO:0000256" key="15">
    <source>
        <dbReference type="RuleBase" id="RU364099"/>
    </source>
</evidence>
<evidence type="ECO:0000313" key="18">
    <source>
        <dbReference type="Proteomes" id="UP000235653"/>
    </source>
</evidence>
<dbReference type="EC" id="2.4.2.8" evidence="15"/>
<dbReference type="GO" id="GO:0000287">
    <property type="term" value="F:magnesium ion binding"/>
    <property type="evidence" value="ECO:0007669"/>
    <property type="project" value="TreeGrafter"/>
</dbReference>
<dbReference type="GO" id="GO:0032264">
    <property type="term" value="P:IMP salvage"/>
    <property type="evidence" value="ECO:0007669"/>
    <property type="project" value="UniProtKB-UniPathway"/>
</dbReference>
<dbReference type="InterPro" id="IPR005904">
    <property type="entry name" value="Hxn_phspho_trans"/>
</dbReference>
<comment type="subcellular location">
    <subcellularLocation>
        <location evidence="2 15">Cytoplasm</location>
    </subcellularLocation>
</comment>
<evidence type="ECO:0000256" key="9">
    <source>
        <dbReference type="ARBA" id="ARBA00022723"/>
    </source>
</evidence>
<dbReference type="GO" id="GO:0046100">
    <property type="term" value="P:hypoxanthine metabolic process"/>
    <property type="evidence" value="ECO:0007669"/>
    <property type="project" value="TreeGrafter"/>
</dbReference>